<name>A0ABV9D8B3_9MICO</name>
<comment type="caution">
    <text evidence="4">The sequence shown here is derived from an EMBL/GenBank/DDBJ whole genome shotgun (WGS) entry which is preliminary data.</text>
</comment>
<dbReference type="InterPro" id="IPR036663">
    <property type="entry name" value="Fumarylacetoacetase_C_sf"/>
</dbReference>
<dbReference type="Proteomes" id="UP001595955">
    <property type="component" value="Unassembled WGS sequence"/>
</dbReference>
<dbReference type="GO" id="GO:0016787">
    <property type="term" value="F:hydrolase activity"/>
    <property type="evidence" value="ECO:0007669"/>
    <property type="project" value="UniProtKB-KW"/>
</dbReference>
<reference evidence="5" key="1">
    <citation type="journal article" date="2019" name="Int. J. Syst. Evol. Microbiol.">
        <title>The Global Catalogue of Microorganisms (GCM) 10K type strain sequencing project: providing services to taxonomists for standard genome sequencing and annotation.</title>
        <authorList>
            <consortium name="The Broad Institute Genomics Platform"/>
            <consortium name="The Broad Institute Genome Sequencing Center for Infectious Disease"/>
            <person name="Wu L."/>
            <person name="Ma J."/>
        </authorList>
    </citation>
    <scope>NUCLEOTIDE SEQUENCE [LARGE SCALE GENOMIC DNA]</scope>
    <source>
        <strain evidence="5">JCM 3369</strain>
    </source>
</reference>
<keyword evidence="5" id="KW-1185">Reference proteome</keyword>
<dbReference type="Gene3D" id="3.90.850.10">
    <property type="entry name" value="Fumarylacetoacetase-like, C-terminal domain"/>
    <property type="match status" value="1"/>
</dbReference>
<dbReference type="EMBL" id="JBHSGF010000004">
    <property type="protein sequence ID" value="MFC4555002.1"/>
    <property type="molecule type" value="Genomic_DNA"/>
</dbReference>
<evidence type="ECO:0000313" key="5">
    <source>
        <dbReference type="Proteomes" id="UP001595955"/>
    </source>
</evidence>
<evidence type="ECO:0000259" key="3">
    <source>
        <dbReference type="Pfam" id="PF01557"/>
    </source>
</evidence>
<sequence>MSAVGSRRVELLRLGPVGEERPALRHDGQVYDLSGVTDDVDGPFLATGGIGRARAALEAGELPVLVDADRLRVGAPVARPPAVICIGQNYAAHAAESGAAPPAEPILFFKHPNTVVGPFDDVRVPPGAQKVDWEVELAVVIGTEASYLASPEEALAHVAGVTVSNDVSEREYQIDRSGGQWSKGKSCATFNPLGPSLVPLDDVTDVQALRLWSRVNGEPRQDSSTADMIVDVATLVWHLSQFLVLSPGDVINTGTPEGVALSGRFDYLRPGDVMEIGIDGVGVQRQRVVATSQHRATP</sequence>
<dbReference type="Pfam" id="PF01557">
    <property type="entry name" value="FAA_hydrolase"/>
    <property type="match status" value="1"/>
</dbReference>
<dbReference type="PANTHER" id="PTHR42796:SF4">
    <property type="entry name" value="FUMARYLACETOACETATE HYDROLASE DOMAIN-CONTAINING PROTEIN 2A"/>
    <property type="match status" value="1"/>
</dbReference>
<dbReference type="PANTHER" id="PTHR42796">
    <property type="entry name" value="FUMARYLACETOACETATE HYDROLASE DOMAIN-CONTAINING PROTEIN 2A-RELATED"/>
    <property type="match status" value="1"/>
</dbReference>
<dbReference type="SUPFAM" id="SSF56529">
    <property type="entry name" value="FAH"/>
    <property type="match status" value="1"/>
</dbReference>
<keyword evidence="4" id="KW-0378">Hydrolase</keyword>
<evidence type="ECO:0000256" key="1">
    <source>
        <dbReference type="ARBA" id="ARBA00010211"/>
    </source>
</evidence>
<protein>
    <submittedName>
        <fullName evidence="4">Fumarylacetoacetate hydrolase family protein</fullName>
    </submittedName>
</protein>
<feature type="domain" description="Fumarylacetoacetase-like C-terminal" evidence="3">
    <location>
        <begin position="83"/>
        <end position="289"/>
    </location>
</feature>
<organism evidence="4 5">
    <name type="scientific">Georgenia faecalis</name>
    <dbReference type="NCBI Taxonomy" id="2483799"/>
    <lineage>
        <taxon>Bacteria</taxon>
        <taxon>Bacillati</taxon>
        <taxon>Actinomycetota</taxon>
        <taxon>Actinomycetes</taxon>
        <taxon>Micrococcales</taxon>
        <taxon>Bogoriellaceae</taxon>
        <taxon>Georgenia</taxon>
    </lineage>
</organism>
<evidence type="ECO:0000313" key="4">
    <source>
        <dbReference type="EMBL" id="MFC4555002.1"/>
    </source>
</evidence>
<gene>
    <name evidence="4" type="ORF">ACFO3F_07060</name>
</gene>
<dbReference type="InterPro" id="IPR011234">
    <property type="entry name" value="Fumarylacetoacetase-like_C"/>
</dbReference>
<dbReference type="RefSeq" id="WP_387966989.1">
    <property type="nucleotide sequence ID" value="NZ_JBHSGF010000004.1"/>
</dbReference>
<dbReference type="InterPro" id="IPR051121">
    <property type="entry name" value="FAH"/>
</dbReference>
<proteinExistence type="inferred from homology"/>
<keyword evidence="2" id="KW-0479">Metal-binding</keyword>
<evidence type="ECO:0000256" key="2">
    <source>
        <dbReference type="ARBA" id="ARBA00022723"/>
    </source>
</evidence>
<accession>A0ABV9D8B3</accession>
<comment type="similarity">
    <text evidence="1">Belongs to the FAH family.</text>
</comment>